<feature type="region of interest" description="Disordered" evidence="1">
    <location>
        <begin position="193"/>
        <end position="212"/>
    </location>
</feature>
<dbReference type="KEGG" id="uam:UABAM_00757"/>
<organism evidence="3 4">
    <name type="scientific">Uabimicrobium amorphum</name>
    <dbReference type="NCBI Taxonomy" id="2596890"/>
    <lineage>
        <taxon>Bacteria</taxon>
        <taxon>Pseudomonadati</taxon>
        <taxon>Planctomycetota</taxon>
        <taxon>Candidatus Uabimicrobiia</taxon>
        <taxon>Candidatus Uabimicrobiales</taxon>
        <taxon>Candidatus Uabimicrobiaceae</taxon>
        <taxon>Candidatus Uabimicrobium</taxon>
    </lineage>
</organism>
<dbReference type="RefSeq" id="WP_151966662.1">
    <property type="nucleotide sequence ID" value="NZ_AP019860.1"/>
</dbReference>
<gene>
    <name evidence="3" type="ORF">UABAM_00757</name>
</gene>
<accession>A0A5S9F2I1</accession>
<keyword evidence="4" id="KW-1185">Reference proteome</keyword>
<dbReference type="Gene3D" id="3.40.50.410">
    <property type="entry name" value="von Willebrand factor, type A domain"/>
    <property type="match status" value="1"/>
</dbReference>
<feature type="compositionally biased region" description="Low complexity" evidence="1">
    <location>
        <begin position="193"/>
        <end position="206"/>
    </location>
</feature>
<evidence type="ECO:0000256" key="2">
    <source>
        <dbReference type="SAM" id="SignalP"/>
    </source>
</evidence>
<dbReference type="AlphaFoldDB" id="A0A5S9F2I1"/>
<name>A0A5S9F2I1_UABAM</name>
<protein>
    <recommendedName>
        <fullName evidence="5">VWFA domain-containing protein</fullName>
    </recommendedName>
</protein>
<dbReference type="EMBL" id="AP019860">
    <property type="protein sequence ID" value="BBM82414.1"/>
    <property type="molecule type" value="Genomic_DNA"/>
</dbReference>
<feature type="signal peptide" evidence="2">
    <location>
        <begin position="1"/>
        <end position="24"/>
    </location>
</feature>
<reference evidence="3 4" key="1">
    <citation type="submission" date="2019-08" db="EMBL/GenBank/DDBJ databases">
        <title>Complete genome sequence of Candidatus Uab amorphum.</title>
        <authorList>
            <person name="Shiratori T."/>
            <person name="Suzuki S."/>
            <person name="Kakizawa Y."/>
            <person name="Ishida K."/>
        </authorList>
    </citation>
    <scope>NUCLEOTIDE SEQUENCE [LARGE SCALE GENOMIC DNA]</scope>
    <source>
        <strain evidence="3 4">SRT547</strain>
    </source>
</reference>
<dbReference type="OrthoDB" id="5827268at2"/>
<evidence type="ECO:0000313" key="4">
    <source>
        <dbReference type="Proteomes" id="UP000326354"/>
    </source>
</evidence>
<dbReference type="Proteomes" id="UP000326354">
    <property type="component" value="Chromosome"/>
</dbReference>
<evidence type="ECO:0000313" key="3">
    <source>
        <dbReference type="EMBL" id="BBM82414.1"/>
    </source>
</evidence>
<dbReference type="SUPFAM" id="SSF53300">
    <property type="entry name" value="vWA-like"/>
    <property type="match status" value="1"/>
</dbReference>
<keyword evidence="2" id="KW-0732">Signal</keyword>
<proteinExistence type="predicted"/>
<sequence length="438" mass="49625">MTRQIITGILCLLVFFATTISTVAEDEKKKTYTIQIAVLLDTSNSMDGLIHQAKTQLWNIVNELATAKKNGVIPQLQVALYEYGNDSLSAENGYVRRVLPLTTDLDKVSEELFALKTNGGTEYCGWVIDKAVKELKWSESDKDFKAIYIAGNESFAQMPGGNTRVSINLYSRNQNRNNVQQQAQQQIQVQKVPNVPNNPPQNNVAKNVEKSEKPEKLKDIDYRVSCKKAISKGIVVNTIHCGDYQTGINGKWRDGATLADGIYMNIDQNRKVIDIKAPQDKKILELNQKLNSTYIAYGSGGSKGKERQMMQDKMAKKSSYSGNIQRAMSKASVHYRNTAWDLVDANREGKLDLEKVKTEDLPEEMRKMTIEERKAYVDSLLKKRTEIQKTIKTLMDARKKYVAEKMREQSGGKDTLETAITKTLHEQLQKKDYTFDKK</sequence>
<dbReference type="InterPro" id="IPR036465">
    <property type="entry name" value="vWFA_dom_sf"/>
</dbReference>
<evidence type="ECO:0000256" key="1">
    <source>
        <dbReference type="SAM" id="MobiDB-lite"/>
    </source>
</evidence>
<feature type="chain" id="PRO_5025021761" description="VWFA domain-containing protein" evidence="2">
    <location>
        <begin position="25"/>
        <end position="438"/>
    </location>
</feature>
<evidence type="ECO:0008006" key="5">
    <source>
        <dbReference type="Google" id="ProtNLM"/>
    </source>
</evidence>